<protein>
    <recommendedName>
        <fullName evidence="2">Cyclase family protein</fullName>
    </recommendedName>
</protein>
<dbReference type="AlphaFoldDB" id="A0A382BP46"/>
<name>A0A382BP46_9ZZZZ</name>
<evidence type="ECO:0000313" key="1">
    <source>
        <dbReference type="EMBL" id="SVB15608.1"/>
    </source>
</evidence>
<proteinExistence type="predicted"/>
<dbReference type="InterPro" id="IPR007325">
    <property type="entry name" value="KFase/CYL"/>
</dbReference>
<sequence length="272" mass="29382">MRELLTFMTLVSFVGCGRVSGEADYSGVFNHSGGRWIDLSYTYSDQTIYWPTASGFSLEEVAYGETEQGYFYSAYNVSTAEHGGTHLDAPIHFSRGGMSTEQIPLERLIGPAAVVDVSAQTTPDYQVSIADMEVWEGVHGPIPEGAILFIRTGWGERWPNRLRYLGTEKVGAEAVPELHFPGIHPETARWIIEERAVAAVGIDTPSIDFGQSSGFETHLIIYGGNIPGFENVANLEALPETGAFVVALPMKIAGGSGGPVRIVAFVPVGSRP</sequence>
<gene>
    <name evidence="1" type="ORF">METZ01_LOCUS168462</name>
</gene>
<dbReference type="GO" id="GO:0019441">
    <property type="term" value="P:L-tryptophan catabolic process to kynurenine"/>
    <property type="evidence" value="ECO:0007669"/>
    <property type="project" value="InterPro"/>
</dbReference>
<dbReference type="GO" id="GO:0004061">
    <property type="term" value="F:arylformamidase activity"/>
    <property type="evidence" value="ECO:0007669"/>
    <property type="project" value="InterPro"/>
</dbReference>
<reference evidence="1" key="1">
    <citation type="submission" date="2018-05" db="EMBL/GenBank/DDBJ databases">
        <authorList>
            <person name="Lanie J.A."/>
            <person name="Ng W.-L."/>
            <person name="Kazmierczak K.M."/>
            <person name="Andrzejewski T.M."/>
            <person name="Davidsen T.M."/>
            <person name="Wayne K.J."/>
            <person name="Tettelin H."/>
            <person name="Glass J.I."/>
            <person name="Rusch D."/>
            <person name="Podicherti R."/>
            <person name="Tsui H.-C.T."/>
            <person name="Winkler M.E."/>
        </authorList>
    </citation>
    <scope>NUCLEOTIDE SEQUENCE</scope>
</reference>
<accession>A0A382BP46</accession>
<dbReference type="PROSITE" id="PS51257">
    <property type="entry name" value="PROKAR_LIPOPROTEIN"/>
    <property type="match status" value="1"/>
</dbReference>
<dbReference type="SUPFAM" id="SSF102198">
    <property type="entry name" value="Putative cyclase"/>
    <property type="match status" value="1"/>
</dbReference>
<dbReference type="PANTHER" id="PTHR31118">
    <property type="entry name" value="CYCLASE-LIKE PROTEIN 2"/>
    <property type="match status" value="1"/>
</dbReference>
<dbReference type="PANTHER" id="PTHR31118:SF12">
    <property type="entry name" value="CYCLASE-LIKE PROTEIN 2"/>
    <property type="match status" value="1"/>
</dbReference>
<dbReference type="EMBL" id="UINC01030735">
    <property type="protein sequence ID" value="SVB15608.1"/>
    <property type="molecule type" value="Genomic_DNA"/>
</dbReference>
<organism evidence="1">
    <name type="scientific">marine metagenome</name>
    <dbReference type="NCBI Taxonomy" id="408172"/>
    <lineage>
        <taxon>unclassified sequences</taxon>
        <taxon>metagenomes</taxon>
        <taxon>ecological metagenomes</taxon>
    </lineage>
</organism>
<dbReference type="Pfam" id="PF04199">
    <property type="entry name" value="Cyclase"/>
    <property type="match status" value="1"/>
</dbReference>
<evidence type="ECO:0008006" key="2">
    <source>
        <dbReference type="Google" id="ProtNLM"/>
    </source>
</evidence>
<dbReference type="InterPro" id="IPR037175">
    <property type="entry name" value="KFase_sf"/>
</dbReference>
<dbReference type="Gene3D" id="3.50.30.50">
    <property type="entry name" value="Putative cyclase"/>
    <property type="match status" value="1"/>
</dbReference>